<feature type="transmembrane region" description="Helical" evidence="11">
    <location>
        <begin position="60"/>
        <end position="80"/>
    </location>
</feature>
<name>A0A2V1HVX3_9MICO</name>
<evidence type="ECO:0000256" key="6">
    <source>
        <dbReference type="ARBA" id="ARBA00022847"/>
    </source>
</evidence>
<evidence type="ECO:0000256" key="2">
    <source>
        <dbReference type="ARBA" id="ARBA00008240"/>
    </source>
</evidence>
<gene>
    <name evidence="13" type="ORF">DDQ50_01720</name>
</gene>
<keyword evidence="6" id="KW-0769">Symport</keyword>
<feature type="domain" description="Major facilitator superfamily (MFS) profile" evidence="12">
    <location>
        <begin position="19"/>
        <end position="429"/>
    </location>
</feature>
<organism evidence="13 14">
    <name type="scientific">Amnibacterium flavum</name>
    <dbReference type="NCBI Taxonomy" id="2173173"/>
    <lineage>
        <taxon>Bacteria</taxon>
        <taxon>Bacillati</taxon>
        <taxon>Actinomycetota</taxon>
        <taxon>Actinomycetes</taxon>
        <taxon>Micrococcales</taxon>
        <taxon>Microbacteriaceae</taxon>
        <taxon>Amnibacterium</taxon>
    </lineage>
</organism>
<feature type="transmembrane region" description="Helical" evidence="11">
    <location>
        <begin position="283"/>
        <end position="303"/>
    </location>
</feature>
<evidence type="ECO:0000256" key="1">
    <source>
        <dbReference type="ARBA" id="ARBA00004651"/>
    </source>
</evidence>
<evidence type="ECO:0000256" key="3">
    <source>
        <dbReference type="ARBA" id="ARBA00022448"/>
    </source>
</evidence>
<keyword evidence="4" id="KW-1003">Cell membrane</keyword>
<feature type="transmembrane region" description="Helical" evidence="11">
    <location>
        <begin position="92"/>
        <end position="110"/>
    </location>
</feature>
<dbReference type="EMBL" id="QEOP01000001">
    <property type="protein sequence ID" value="PVZ95269.1"/>
    <property type="molecule type" value="Genomic_DNA"/>
</dbReference>
<feature type="transmembrane region" description="Helical" evidence="11">
    <location>
        <begin position="159"/>
        <end position="180"/>
    </location>
</feature>
<dbReference type="SUPFAM" id="SSF103473">
    <property type="entry name" value="MFS general substrate transporter"/>
    <property type="match status" value="1"/>
</dbReference>
<keyword evidence="7 11" id="KW-1133">Transmembrane helix</keyword>
<reference evidence="13 14" key="1">
    <citation type="submission" date="2018-05" db="EMBL/GenBank/DDBJ databases">
        <title>Amnibacterium sp. M8JJ-5, whole genome shotgun sequence.</title>
        <authorList>
            <person name="Tuo L."/>
        </authorList>
    </citation>
    <scope>NUCLEOTIDE SEQUENCE [LARGE SCALE GENOMIC DNA]</scope>
    <source>
        <strain evidence="13 14">M8JJ-5</strain>
    </source>
</reference>
<keyword evidence="3" id="KW-0813">Transport</keyword>
<feature type="transmembrane region" description="Helical" evidence="11">
    <location>
        <begin position="122"/>
        <end position="147"/>
    </location>
</feature>
<feature type="transmembrane region" description="Helical" evidence="11">
    <location>
        <begin position="337"/>
        <end position="358"/>
    </location>
</feature>
<dbReference type="AlphaFoldDB" id="A0A2V1HVX3"/>
<evidence type="ECO:0000256" key="7">
    <source>
        <dbReference type="ARBA" id="ARBA00022989"/>
    </source>
</evidence>
<feature type="transmembrane region" description="Helical" evidence="11">
    <location>
        <begin position="379"/>
        <end position="398"/>
    </location>
</feature>
<evidence type="ECO:0000256" key="4">
    <source>
        <dbReference type="ARBA" id="ARBA00022475"/>
    </source>
</evidence>
<evidence type="ECO:0000256" key="10">
    <source>
        <dbReference type="ARBA" id="ARBA00039918"/>
    </source>
</evidence>
<comment type="caution">
    <text evidence="13">The sequence shown here is derived from an EMBL/GenBank/DDBJ whole genome shotgun (WGS) entry which is preliminary data.</text>
</comment>
<dbReference type="Proteomes" id="UP000244893">
    <property type="component" value="Unassembled WGS sequence"/>
</dbReference>
<feature type="transmembrane region" description="Helical" evidence="11">
    <location>
        <begin position="312"/>
        <end position="331"/>
    </location>
</feature>
<dbReference type="Pfam" id="PF07690">
    <property type="entry name" value="MFS_1"/>
    <property type="match status" value="1"/>
</dbReference>
<evidence type="ECO:0000313" key="13">
    <source>
        <dbReference type="EMBL" id="PVZ95269.1"/>
    </source>
</evidence>
<evidence type="ECO:0000256" key="5">
    <source>
        <dbReference type="ARBA" id="ARBA00022692"/>
    </source>
</evidence>
<comment type="subcellular location">
    <subcellularLocation>
        <location evidence="1">Cell membrane</location>
        <topology evidence="1">Multi-pass membrane protein</topology>
    </subcellularLocation>
</comment>
<feature type="transmembrane region" description="Helical" evidence="11">
    <location>
        <begin position="404"/>
        <end position="425"/>
    </location>
</feature>
<sequence>MTDTTTAEPQVDLKEARRVSLASLVGASVEWYDFFIYGQAAALIFNKLFFPELDPVTGTLAGLATFGVGFAARPIGGIIFGHFGDRIGRKTALITTLLMMGIATVVVGFLPTYQQIGVAAPIILVALRLIQGIAVGGEWGGAVLMAVEHAPSKRRGLYGSWPQAGVPIALIAASLVLYLLSVTLTDEQFEAWGWRIPFLASIVLIAIGLIIRLKISESPLFRKLQQEGRQLKVPILDVLRNAFGRVVLVIFVQAALNVGFYIISTYALTYATQNAGFSRADTLVALTIGAILDFLAIPLWAALSDRIGRRPVIVIGALVLGVFMWPFFLLVDTGNPVLLVLAVSIGLVFGHAPFHSVLSTFLPETFDVQSRYTGVSLGYQFSGAIISGPTPLVAAALVTAAGSYYPVIVMMGVATVVTLVCLALLKETQGRDMSQQLKDSAAPSTVSPAER</sequence>
<keyword evidence="8 11" id="KW-0472">Membrane</keyword>
<keyword evidence="5 11" id="KW-0812">Transmembrane</keyword>
<evidence type="ECO:0000313" key="14">
    <source>
        <dbReference type="Proteomes" id="UP000244893"/>
    </source>
</evidence>
<dbReference type="InterPro" id="IPR036259">
    <property type="entry name" value="MFS_trans_sf"/>
</dbReference>
<protein>
    <recommendedName>
        <fullName evidence="10">Putative proline/betaine transporter</fullName>
    </recommendedName>
</protein>
<dbReference type="FunFam" id="1.20.1250.20:FF:000001">
    <property type="entry name" value="Dicarboxylate MFS transporter"/>
    <property type="match status" value="1"/>
</dbReference>
<comment type="similarity">
    <text evidence="2">Belongs to the major facilitator superfamily. Metabolite:H+ Symporter (MHS) family (TC 2.A.1.6) family.</text>
</comment>
<evidence type="ECO:0000256" key="11">
    <source>
        <dbReference type="SAM" id="Phobius"/>
    </source>
</evidence>
<feature type="transmembrane region" description="Helical" evidence="11">
    <location>
        <begin position="242"/>
        <end position="263"/>
    </location>
</feature>
<dbReference type="RefSeq" id="WP_116755006.1">
    <property type="nucleotide sequence ID" value="NZ_JBHUEX010000001.1"/>
</dbReference>
<feature type="transmembrane region" description="Helical" evidence="11">
    <location>
        <begin position="192"/>
        <end position="213"/>
    </location>
</feature>
<dbReference type="InterPro" id="IPR011701">
    <property type="entry name" value="MFS"/>
</dbReference>
<keyword evidence="14" id="KW-1185">Reference proteome</keyword>
<dbReference type="GO" id="GO:0005886">
    <property type="term" value="C:plasma membrane"/>
    <property type="evidence" value="ECO:0007669"/>
    <property type="project" value="UniProtKB-SubCell"/>
</dbReference>
<dbReference type="CDD" id="cd17369">
    <property type="entry name" value="MFS_ShiA_like"/>
    <property type="match status" value="1"/>
</dbReference>
<dbReference type="PANTHER" id="PTHR43045:SF1">
    <property type="entry name" value="SHIKIMATE TRANSPORTER"/>
    <property type="match status" value="1"/>
</dbReference>
<proteinExistence type="inferred from homology"/>
<dbReference type="PANTHER" id="PTHR43045">
    <property type="entry name" value="SHIKIMATE TRANSPORTER"/>
    <property type="match status" value="1"/>
</dbReference>
<evidence type="ECO:0000256" key="8">
    <source>
        <dbReference type="ARBA" id="ARBA00023136"/>
    </source>
</evidence>
<dbReference type="Gene3D" id="1.20.1250.20">
    <property type="entry name" value="MFS general substrate transporter like domains"/>
    <property type="match status" value="2"/>
</dbReference>
<comment type="function">
    <text evidence="9">May be a proton symporter involved in the uptake of osmolytes such as proline and glycine betaine.</text>
</comment>
<evidence type="ECO:0000256" key="9">
    <source>
        <dbReference type="ARBA" id="ARBA00037295"/>
    </source>
</evidence>
<accession>A0A2V1HVX3</accession>
<dbReference type="OrthoDB" id="8953821at2"/>
<evidence type="ECO:0000259" key="12">
    <source>
        <dbReference type="PROSITE" id="PS50850"/>
    </source>
</evidence>
<dbReference type="PROSITE" id="PS50850">
    <property type="entry name" value="MFS"/>
    <property type="match status" value="1"/>
</dbReference>
<dbReference type="InterPro" id="IPR020846">
    <property type="entry name" value="MFS_dom"/>
</dbReference>
<dbReference type="GO" id="GO:0015293">
    <property type="term" value="F:symporter activity"/>
    <property type="evidence" value="ECO:0007669"/>
    <property type="project" value="UniProtKB-KW"/>
</dbReference>